<name>A0AAE0L0H0_9CHLO</name>
<dbReference type="Proteomes" id="UP001190700">
    <property type="component" value="Unassembled WGS sequence"/>
</dbReference>
<proteinExistence type="predicted"/>
<sequence>MNLGSNDARVQNIPGLGESQVRHAFGKTPAPIRSQGRIIVVQEGGERSKVARGPTGGSLALVGPSCDLGPLPSFLDNYDAPLGPDRGGSLPESVSYLALPKAGDVLDSGVVAAKVHMDALEGHNMALKPSSCVRGWGCICGYTGGTALWGSPEERDREKELVDAVTSEVQRAEMDGHLLVVGGDFNAVADPSLDSVNTSAVRRENSLLTAADIQQ</sequence>
<gene>
    <name evidence="2" type="ORF">CYMTET_24047</name>
    <name evidence="1" type="ORF">CYMTET_27387</name>
</gene>
<dbReference type="AlphaFoldDB" id="A0AAE0L0H0"/>
<evidence type="ECO:0000313" key="2">
    <source>
        <dbReference type="EMBL" id="KAK3267392.1"/>
    </source>
</evidence>
<protein>
    <recommendedName>
        <fullName evidence="4">Endonuclease/exonuclease/phosphatase domain-containing protein</fullName>
    </recommendedName>
</protein>
<accession>A0AAE0L0H0</accession>
<evidence type="ECO:0000313" key="1">
    <source>
        <dbReference type="EMBL" id="KAK3263837.1"/>
    </source>
</evidence>
<comment type="caution">
    <text evidence="2">The sequence shown here is derived from an EMBL/GenBank/DDBJ whole genome shotgun (WGS) entry which is preliminary data.</text>
</comment>
<evidence type="ECO:0008006" key="4">
    <source>
        <dbReference type="Google" id="ProtNLM"/>
    </source>
</evidence>
<organism evidence="2 3">
    <name type="scientific">Cymbomonas tetramitiformis</name>
    <dbReference type="NCBI Taxonomy" id="36881"/>
    <lineage>
        <taxon>Eukaryota</taxon>
        <taxon>Viridiplantae</taxon>
        <taxon>Chlorophyta</taxon>
        <taxon>Pyramimonadophyceae</taxon>
        <taxon>Pyramimonadales</taxon>
        <taxon>Pyramimonadaceae</taxon>
        <taxon>Cymbomonas</taxon>
    </lineage>
</organism>
<dbReference type="EMBL" id="LGRX02012430">
    <property type="protein sequence ID" value="KAK3267392.1"/>
    <property type="molecule type" value="Genomic_DNA"/>
</dbReference>
<reference evidence="2" key="2">
    <citation type="submission" date="2023-06" db="EMBL/GenBank/DDBJ databases">
        <title>Long-read-based genome assembly of the green algal bacterivore Cymbomonas tetramitiformis.</title>
        <authorList>
            <person name="Gyaltshen Y."/>
            <person name="Rozenberg A."/>
            <person name="Paasch A."/>
            <person name="Burns J.A."/>
            <person name="Warring S."/>
            <person name="Larson R."/>
            <person name="Maurer-Alcala X."/>
            <person name="Dacks J."/>
            <person name="Kim E."/>
        </authorList>
    </citation>
    <scope>NUCLEOTIDE SEQUENCE</scope>
    <source>
        <strain evidence="2">PLY_AMNH</strain>
    </source>
</reference>
<reference evidence="2 3" key="1">
    <citation type="journal article" date="2015" name="Genome Biol. Evol.">
        <title>Comparative Genomics of a Bacterivorous Green Alga Reveals Evolutionary Causalities and Consequences of Phago-Mixotrophic Mode of Nutrition.</title>
        <authorList>
            <person name="Burns J.A."/>
            <person name="Paasch A."/>
            <person name="Narechania A."/>
            <person name="Kim E."/>
        </authorList>
    </citation>
    <scope>NUCLEOTIDE SEQUENCE [LARGE SCALE GENOMIC DNA]</scope>
    <source>
        <strain evidence="2">PLY_AMNH</strain>
    </source>
</reference>
<dbReference type="EMBL" id="LGRX02015008">
    <property type="protein sequence ID" value="KAK3263837.1"/>
    <property type="molecule type" value="Genomic_DNA"/>
</dbReference>
<evidence type="ECO:0000313" key="3">
    <source>
        <dbReference type="Proteomes" id="UP001190700"/>
    </source>
</evidence>
<keyword evidence="3" id="KW-1185">Reference proteome</keyword>